<protein>
    <submittedName>
        <fullName evidence="1">Uncharacterized protein</fullName>
    </submittedName>
</protein>
<dbReference type="Proteomes" id="UP000653305">
    <property type="component" value="Unassembled WGS sequence"/>
</dbReference>
<dbReference type="EMBL" id="BMAC01000095">
    <property type="protein sequence ID" value="GFP84890.1"/>
    <property type="molecule type" value="Genomic_DNA"/>
</dbReference>
<evidence type="ECO:0000313" key="2">
    <source>
        <dbReference type="Proteomes" id="UP000653305"/>
    </source>
</evidence>
<comment type="caution">
    <text evidence="1">The sequence shown here is derived from an EMBL/GenBank/DDBJ whole genome shotgun (WGS) entry which is preliminary data.</text>
</comment>
<dbReference type="AlphaFoldDB" id="A0A830BB30"/>
<proteinExistence type="predicted"/>
<keyword evidence="2" id="KW-1185">Reference proteome</keyword>
<reference evidence="1" key="1">
    <citation type="submission" date="2020-07" db="EMBL/GenBank/DDBJ databases">
        <title>Ethylene signaling mediates host invasion by parasitic plants.</title>
        <authorList>
            <person name="Yoshida S."/>
        </authorList>
    </citation>
    <scope>NUCLEOTIDE SEQUENCE</scope>
    <source>
        <strain evidence="1">Okayama</strain>
    </source>
</reference>
<organism evidence="1 2">
    <name type="scientific">Phtheirospermum japonicum</name>
    <dbReference type="NCBI Taxonomy" id="374723"/>
    <lineage>
        <taxon>Eukaryota</taxon>
        <taxon>Viridiplantae</taxon>
        <taxon>Streptophyta</taxon>
        <taxon>Embryophyta</taxon>
        <taxon>Tracheophyta</taxon>
        <taxon>Spermatophyta</taxon>
        <taxon>Magnoliopsida</taxon>
        <taxon>eudicotyledons</taxon>
        <taxon>Gunneridae</taxon>
        <taxon>Pentapetalae</taxon>
        <taxon>asterids</taxon>
        <taxon>lamiids</taxon>
        <taxon>Lamiales</taxon>
        <taxon>Orobanchaceae</taxon>
        <taxon>Orobanchaceae incertae sedis</taxon>
        <taxon>Phtheirospermum</taxon>
    </lineage>
</organism>
<sequence length="142" mass="15848">MPRILCRSPYQLCLMRQLLDSDSWKPLARPQQASASEDRLLLRAHIFARDRLLLRKLEVAALRAARPPSVAKTLKDYVMDVADACGKALLGTLFSFGTKYKESEAAAAEAAAALVVQMSIIDQSKEFQVKSNRVMYFPCSVQ</sequence>
<accession>A0A830BB30</accession>
<name>A0A830BB30_9LAMI</name>
<gene>
    <name evidence="1" type="ORF">PHJA_000632800</name>
</gene>
<evidence type="ECO:0000313" key="1">
    <source>
        <dbReference type="EMBL" id="GFP84890.1"/>
    </source>
</evidence>